<protein>
    <submittedName>
        <fullName evidence="2">Uncharacterized protein</fullName>
    </submittedName>
</protein>
<proteinExistence type="predicted"/>
<accession>A0A1I2HJ66</accession>
<keyword evidence="1" id="KW-1133">Transmembrane helix</keyword>
<sequence>MQKETKDFLKKELRITIVFFFIIFAAKFLPALFSFSGKSPFYETYYHESVPIGFLNLLIILFAVRLVVRFLIFFIQNFKILKKK</sequence>
<feature type="transmembrane region" description="Helical" evidence="1">
    <location>
        <begin position="53"/>
        <end position="75"/>
    </location>
</feature>
<keyword evidence="3" id="KW-1185">Reference proteome</keyword>
<keyword evidence="1" id="KW-0812">Transmembrane</keyword>
<dbReference type="AlphaFoldDB" id="A0A1I2HJ66"/>
<evidence type="ECO:0000313" key="3">
    <source>
        <dbReference type="Proteomes" id="UP000199513"/>
    </source>
</evidence>
<gene>
    <name evidence="2" type="ORF">SAMN04488541_102441</name>
</gene>
<keyword evidence="1" id="KW-0472">Membrane</keyword>
<dbReference type="EMBL" id="FONY01000024">
    <property type="protein sequence ID" value="SFF29742.1"/>
    <property type="molecule type" value="Genomic_DNA"/>
</dbReference>
<reference evidence="2 3" key="1">
    <citation type="submission" date="2016-10" db="EMBL/GenBank/DDBJ databases">
        <authorList>
            <person name="de Groot N.N."/>
        </authorList>
    </citation>
    <scope>NUCLEOTIDE SEQUENCE [LARGE SCALE GENOMIC DNA]</scope>
    <source>
        <strain>GEY</strain>
        <strain evidence="3">DSM 9560</strain>
    </source>
</reference>
<feature type="transmembrane region" description="Helical" evidence="1">
    <location>
        <begin position="12"/>
        <end position="33"/>
    </location>
</feature>
<evidence type="ECO:0000256" key="1">
    <source>
        <dbReference type="SAM" id="Phobius"/>
    </source>
</evidence>
<name>A0A1I2HJ66_9BACT</name>
<organism evidence="2 3">
    <name type="scientific">Thermoflexibacter ruber</name>
    <dbReference type="NCBI Taxonomy" id="1003"/>
    <lineage>
        <taxon>Bacteria</taxon>
        <taxon>Pseudomonadati</taxon>
        <taxon>Bacteroidota</taxon>
        <taxon>Cytophagia</taxon>
        <taxon>Cytophagales</taxon>
        <taxon>Thermoflexibacteraceae</taxon>
        <taxon>Thermoflexibacter</taxon>
    </lineage>
</organism>
<dbReference type="Proteomes" id="UP000199513">
    <property type="component" value="Unassembled WGS sequence"/>
</dbReference>
<evidence type="ECO:0000313" key="2">
    <source>
        <dbReference type="EMBL" id="SFF29742.1"/>
    </source>
</evidence>